<dbReference type="Proteomes" id="UP000187526">
    <property type="component" value="Unassembled WGS sequence"/>
</dbReference>
<protein>
    <recommendedName>
        <fullName evidence="3">STAS/SEC14 domain-containing protein</fullName>
    </recommendedName>
</protein>
<evidence type="ECO:0008006" key="3">
    <source>
        <dbReference type="Google" id="ProtNLM"/>
    </source>
</evidence>
<name>A0A1R1HZB3_9RHOO</name>
<dbReference type="OrthoDB" id="9180784at2"/>
<sequence length="138" mass="15487">MACELVWEPEGVLSKFSGRISGTEFLDTVARIQSDARYDDARYVIHDLSAVATDEISDAVLTELSILHFGACASCPNCRVVFVTTDAALSERVERILMAPKMKSYDVEIRPTVVEARDWLDTQPQLLRLSDVMGFWSR</sequence>
<organism evidence="1 2">
    <name type="scientific">Azonexus hydrophilus</name>
    <dbReference type="NCBI Taxonomy" id="418702"/>
    <lineage>
        <taxon>Bacteria</taxon>
        <taxon>Pseudomonadati</taxon>
        <taxon>Pseudomonadota</taxon>
        <taxon>Betaproteobacteria</taxon>
        <taxon>Rhodocyclales</taxon>
        <taxon>Azonexaceae</taxon>
        <taxon>Azonexus</taxon>
    </lineage>
</organism>
<comment type="caution">
    <text evidence="1">The sequence shown here is derived from an EMBL/GenBank/DDBJ whole genome shotgun (WGS) entry which is preliminary data.</text>
</comment>
<dbReference type="AlphaFoldDB" id="A0A1R1HZB3"/>
<dbReference type="RefSeq" id="WP_076097296.1">
    <property type="nucleotide sequence ID" value="NZ_MTHD01000007.1"/>
</dbReference>
<evidence type="ECO:0000313" key="1">
    <source>
        <dbReference type="EMBL" id="OMG51847.1"/>
    </source>
</evidence>
<keyword evidence="2" id="KW-1185">Reference proteome</keyword>
<accession>A0A1R1HZB3</accession>
<dbReference type="STRING" id="418702.BJN45_16640"/>
<dbReference type="EMBL" id="MTHD01000007">
    <property type="protein sequence ID" value="OMG51847.1"/>
    <property type="molecule type" value="Genomic_DNA"/>
</dbReference>
<proteinExistence type="predicted"/>
<reference evidence="1 2" key="1">
    <citation type="submission" date="2016-10" db="EMBL/GenBank/DDBJ databases">
        <title>Alkaliphiles isolated from bioreactors.</title>
        <authorList>
            <person name="Salah Z."/>
            <person name="Rout S.P."/>
            <person name="Humphreys P.N."/>
        </authorList>
    </citation>
    <scope>NUCLEOTIDE SEQUENCE [LARGE SCALE GENOMIC DNA]</scope>
    <source>
        <strain evidence="1 2">ZS02</strain>
    </source>
</reference>
<gene>
    <name evidence="1" type="ORF">BJN45_16640</name>
</gene>
<evidence type="ECO:0000313" key="2">
    <source>
        <dbReference type="Proteomes" id="UP000187526"/>
    </source>
</evidence>